<name>A0ABW5DFC2_9HYPH</name>
<protein>
    <submittedName>
        <fullName evidence="3">DUF6867 family protein</fullName>
    </submittedName>
</protein>
<organism evidence="3 4">
    <name type="scientific">Chelativorans composti</name>
    <dbReference type="NCBI Taxonomy" id="768533"/>
    <lineage>
        <taxon>Bacteria</taxon>
        <taxon>Pseudomonadati</taxon>
        <taxon>Pseudomonadota</taxon>
        <taxon>Alphaproteobacteria</taxon>
        <taxon>Hyphomicrobiales</taxon>
        <taxon>Phyllobacteriaceae</taxon>
        <taxon>Chelativorans</taxon>
    </lineage>
</organism>
<dbReference type="Pfam" id="PF21741">
    <property type="entry name" value="DUF6867"/>
    <property type="match status" value="1"/>
</dbReference>
<gene>
    <name evidence="3" type="ORF">ACFSMZ_05630</name>
</gene>
<reference evidence="4" key="1">
    <citation type="journal article" date="2019" name="Int. J. Syst. Evol. Microbiol.">
        <title>The Global Catalogue of Microorganisms (GCM) 10K type strain sequencing project: providing services to taxonomists for standard genome sequencing and annotation.</title>
        <authorList>
            <consortium name="The Broad Institute Genomics Platform"/>
            <consortium name="The Broad Institute Genome Sequencing Center for Infectious Disease"/>
            <person name="Wu L."/>
            <person name="Ma J."/>
        </authorList>
    </citation>
    <scope>NUCLEOTIDE SEQUENCE [LARGE SCALE GENOMIC DNA]</scope>
    <source>
        <strain evidence="4">KCTC 23707</strain>
    </source>
</reference>
<evidence type="ECO:0000256" key="1">
    <source>
        <dbReference type="SAM" id="Phobius"/>
    </source>
</evidence>
<accession>A0ABW5DFC2</accession>
<sequence length="121" mass="13768">MEKANGLLWEVSLWEFAFVTVILAGGAAYMTGRAVARAWQPKYQLVINILLLACATRFIHFALFNGTLLSLHYYIVDLIVLLIIAFLAHRFTRTGQIARQYSFLFRRTSPLSWEKKESAGA</sequence>
<feature type="transmembrane region" description="Helical" evidence="1">
    <location>
        <begin position="12"/>
        <end position="31"/>
    </location>
</feature>
<feature type="transmembrane region" description="Helical" evidence="1">
    <location>
        <begin position="43"/>
        <end position="65"/>
    </location>
</feature>
<dbReference type="RefSeq" id="WP_345098740.1">
    <property type="nucleotide sequence ID" value="NZ_BAABGS010000018.1"/>
</dbReference>
<keyword evidence="1" id="KW-0472">Membrane</keyword>
<dbReference type="EMBL" id="JBHUIR010000020">
    <property type="protein sequence ID" value="MFD2259241.1"/>
    <property type="molecule type" value="Genomic_DNA"/>
</dbReference>
<evidence type="ECO:0000313" key="4">
    <source>
        <dbReference type="Proteomes" id="UP001597373"/>
    </source>
</evidence>
<feature type="transmembrane region" description="Helical" evidence="1">
    <location>
        <begin position="71"/>
        <end position="89"/>
    </location>
</feature>
<feature type="domain" description="DUF6867" evidence="2">
    <location>
        <begin position="12"/>
        <end position="116"/>
    </location>
</feature>
<keyword evidence="4" id="KW-1185">Reference proteome</keyword>
<keyword evidence="1" id="KW-0812">Transmembrane</keyword>
<dbReference type="InterPro" id="IPR049201">
    <property type="entry name" value="DUF6867"/>
</dbReference>
<keyword evidence="1" id="KW-1133">Transmembrane helix</keyword>
<dbReference type="Proteomes" id="UP001597373">
    <property type="component" value="Unassembled WGS sequence"/>
</dbReference>
<evidence type="ECO:0000259" key="2">
    <source>
        <dbReference type="Pfam" id="PF21741"/>
    </source>
</evidence>
<proteinExistence type="predicted"/>
<comment type="caution">
    <text evidence="3">The sequence shown here is derived from an EMBL/GenBank/DDBJ whole genome shotgun (WGS) entry which is preliminary data.</text>
</comment>
<evidence type="ECO:0000313" key="3">
    <source>
        <dbReference type="EMBL" id="MFD2259241.1"/>
    </source>
</evidence>